<evidence type="ECO:0000256" key="9">
    <source>
        <dbReference type="ARBA" id="ARBA00048359"/>
    </source>
</evidence>
<comment type="domain">
    <text evidence="10">IleRS has two distinct active sites: one for aminoacylation and one for editing. The misactivated valine is translocated from the active site to the editing site, which sterically excludes the correctly activated isoleucine. The single editing site contains two valyl binding pockets, one specific for each substrate (Val-AMP or Val-tRNA(Ile)).</text>
</comment>
<dbReference type="OrthoDB" id="9810365at2"/>
<keyword evidence="4 10" id="KW-0547">Nucleotide-binding</keyword>
<evidence type="ECO:0000256" key="6">
    <source>
        <dbReference type="ARBA" id="ARBA00022917"/>
    </source>
</evidence>
<dbReference type="InterPro" id="IPR013155">
    <property type="entry name" value="M/V/L/I-tRNA-synth_anticd-bd"/>
</dbReference>
<dbReference type="Proteomes" id="UP000000496">
    <property type="component" value="Chromosome gsn.131"/>
</dbReference>
<evidence type="ECO:0000259" key="11">
    <source>
        <dbReference type="Pfam" id="PF00133"/>
    </source>
</evidence>
<comment type="subunit">
    <text evidence="10">Monomer.</text>
</comment>
<evidence type="ECO:0000256" key="8">
    <source>
        <dbReference type="ARBA" id="ARBA00025217"/>
    </source>
</evidence>
<dbReference type="InterPro" id="IPR014729">
    <property type="entry name" value="Rossmann-like_a/b/a_fold"/>
</dbReference>
<dbReference type="InterPro" id="IPR001412">
    <property type="entry name" value="aa-tRNA-synth_I_CS"/>
</dbReference>
<keyword evidence="5 10" id="KW-0067">ATP-binding</keyword>
<keyword evidence="14" id="KW-1185">Reference proteome</keyword>
<dbReference type="Gene3D" id="1.10.730.10">
    <property type="entry name" value="Isoleucyl-tRNA Synthetase, Domain 1"/>
    <property type="match status" value="1"/>
</dbReference>
<dbReference type="GO" id="GO:0006428">
    <property type="term" value="P:isoleucyl-tRNA aminoacylation"/>
    <property type="evidence" value="ECO:0007669"/>
    <property type="project" value="UniProtKB-UniRule"/>
</dbReference>
<dbReference type="AlphaFoldDB" id="F8L9E7"/>
<dbReference type="GO" id="GO:0005524">
    <property type="term" value="F:ATP binding"/>
    <property type="evidence" value="ECO:0007669"/>
    <property type="project" value="UniProtKB-UniRule"/>
</dbReference>
<evidence type="ECO:0000313" key="14">
    <source>
        <dbReference type="Proteomes" id="UP000000496"/>
    </source>
</evidence>
<protein>
    <recommendedName>
        <fullName evidence="10">Isoleucine--tRNA ligase</fullName>
        <ecNumber evidence="10">6.1.1.5</ecNumber>
    </recommendedName>
    <alternativeName>
        <fullName evidence="10">Isoleucyl-tRNA synthetase</fullName>
        <shortName evidence="10">IleRS</shortName>
    </alternativeName>
</protein>
<dbReference type="EMBL" id="FR872582">
    <property type="protein sequence ID" value="CCB89477.1"/>
    <property type="molecule type" value="Genomic_DNA"/>
</dbReference>
<feature type="short sequence motif" description="'KMSKS' region" evidence="10">
    <location>
        <begin position="590"/>
        <end position="594"/>
    </location>
</feature>
<dbReference type="InterPro" id="IPR002301">
    <property type="entry name" value="Ile-tRNA-ligase"/>
</dbReference>
<evidence type="ECO:0000256" key="2">
    <source>
        <dbReference type="ARBA" id="ARBA00022490"/>
    </source>
</evidence>
<evidence type="ECO:0000256" key="4">
    <source>
        <dbReference type="ARBA" id="ARBA00022741"/>
    </source>
</evidence>
<dbReference type="FunFam" id="3.40.50.620:FF:000023">
    <property type="entry name" value="Isoleucyl-tRNA synthetase,cytoplasmic"/>
    <property type="match status" value="1"/>
</dbReference>
<evidence type="ECO:0000256" key="7">
    <source>
        <dbReference type="ARBA" id="ARBA00023146"/>
    </source>
</evidence>
<name>F8L9E7_SIMNZ</name>
<keyword evidence="2 10" id="KW-0963">Cytoplasm</keyword>
<reference evidence="13 14" key="1">
    <citation type="journal article" date="2011" name="Mol. Biol. Evol.">
        <title>Unity in variety--the pan-genome of the Chlamydiae.</title>
        <authorList>
            <person name="Collingro A."/>
            <person name="Tischler P."/>
            <person name="Weinmaier T."/>
            <person name="Penz T."/>
            <person name="Heinz E."/>
            <person name="Brunham R.C."/>
            <person name="Read T.D."/>
            <person name="Bavoil P.M."/>
            <person name="Sachse K."/>
            <person name="Kahane S."/>
            <person name="Friedman M.G."/>
            <person name="Rattei T."/>
            <person name="Myers G.S."/>
            <person name="Horn M."/>
        </authorList>
    </citation>
    <scope>NUCLEOTIDE SEQUENCE [LARGE SCALE GENOMIC DNA]</scope>
    <source>
        <strain evidence="14">ATCC VR-1471 / Z</strain>
    </source>
</reference>
<dbReference type="GO" id="GO:0002161">
    <property type="term" value="F:aminoacyl-tRNA deacylase activity"/>
    <property type="evidence" value="ECO:0007669"/>
    <property type="project" value="InterPro"/>
</dbReference>
<dbReference type="HOGENOM" id="CLU_001493_1_1_0"/>
<comment type="cofactor">
    <cofactor evidence="10">
        <name>Zn(2+)</name>
        <dbReference type="ChEBI" id="CHEBI:29105"/>
    </cofactor>
</comment>
<dbReference type="GO" id="GO:0004822">
    <property type="term" value="F:isoleucine-tRNA ligase activity"/>
    <property type="evidence" value="ECO:0007669"/>
    <property type="project" value="UniProtKB-UniRule"/>
</dbReference>
<dbReference type="NCBIfam" id="TIGR00392">
    <property type="entry name" value="ileS"/>
    <property type="match status" value="1"/>
</dbReference>
<feature type="binding site" evidence="10">
    <location>
        <position position="593"/>
    </location>
    <ligand>
        <name>ATP</name>
        <dbReference type="ChEBI" id="CHEBI:30616"/>
    </ligand>
</feature>
<comment type="similarity">
    <text evidence="1 10">Belongs to the class-I aminoacyl-tRNA synthetase family. IleS type 2 subfamily.</text>
</comment>
<evidence type="ECO:0000256" key="1">
    <source>
        <dbReference type="ARBA" id="ARBA00007078"/>
    </source>
</evidence>
<evidence type="ECO:0000313" key="13">
    <source>
        <dbReference type="EMBL" id="CCB89477.1"/>
    </source>
</evidence>
<accession>F8L9E7</accession>
<dbReference type="CDD" id="cd07961">
    <property type="entry name" value="Anticodon_Ia_Ile_ABEc"/>
    <property type="match status" value="1"/>
</dbReference>
<dbReference type="Pfam" id="PF08264">
    <property type="entry name" value="Anticodon_1"/>
    <property type="match status" value="1"/>
</dbReference>
<dbReference type="KEGG" id="sng:SNE_A16000"/>
<dbReference type="SUPFAM" id="SSF47323">
    <property type="entry name" value="Anticodon-binding domain of a subclass of class I aminoacyl-tRNA synthetases"/>
    <property type="match status" value="1"/>
</dbReference>
<dbReference type="eggNOG" id="COG0060">
    <property type="taxonomic scope" value="Bacteria"/>
</dbReference>
<organism evidence="13 14">
    <name type="scientific">Simkania negevensis (strain ATCC VR-1471 / DSM 27360 / Z)</name>
    <dbReference type="NCBI Taxonomy" id="331113"/>
    <lineage>
        <taxon>Bacteria</taxon>
        <taxon>Pseudomonadati</taxon>
        <taxon>Chlamydiota</taxon>
        <taxon>Chlamydiia</taxon>
        <taxon>Parachlamydiales</taxon>
        <taxon>Simkaniaceae</taxon>
        <taxon>Simkania</taxon>
    </lineage>
</organism>
<dbReference type="PANTHER" id="PTHR42780">
    <property type="entry name" value="SOLEUCYL-TRNA SYNTHETASE"/>
    <property type="match status" value="1"/>
</dbReference>
<dbReference type="GO" id="GO:0000049">
    <property type="term" value="F:tRNA binding"/>
    <property type="evidence" value="ECO:0007669"/>
    <property type="project" value="InterPro"/>
</dbReference>
<evidence type="ECO:0000259" key="12">
    <source>
        <dbReference type="Pfam" id="PF08264"/>
    </source>
</evidence>
<comment type="function">
    <text evidence="8 10">Catalyzes the attachment of isoleucine to tRNA(Ile). As IleRS can inadvertently accommodate and process structurally similar amino acids such as valine, to avoid such errors it has two additional distinct tRNA(Ile)-dependent editing activities. One activity is designated as 'pretransfer' editing and involves the hydrolysis of activated Val-AMP. The other activity is designated 'posttransfer' editing and involves deacylation of mischarged Val-tRNA(Ile).</text>
</comment>
<dbReference type="HAMAP" id="MF_02003">
    <property type="entry name" value="Ile_tRNA_synth_type2"/>
    <property type="match status" value="1"/>
</dbReference>
<dbReference type="InterPro" id="IPR009008">
    <property type="entry name" value="Val/Leu/Ile-tRNA-synth_edit"/>
</dbReference>
<feature type="domain" description="Methionyl/Valyl/Leucyl/Isoleucyl-tRNA synthetase anticodon-binding" evidence="12">
    <location>
        <begin position="677"/>
        <end position="823"/>
    </location>
</feature>
<dbReference type="InterPro" id="IPR002300">
    <property type="entry name" value="aa-tRNA-synth_Ia"/>
</dbReference>
<dbReference type="EC" id="6.1.1.5" evidence="10"/>
<dbReference type="Pfam" id="PF19302">
    <property type="entry name" value="DUF5915"/>
    <property type="match status" value="1"/>
</dbReference>
<evidence type="ECO:0000256" key="3">
    <source>
        <dbReference type="ARBA" id="ARBA00022598"/>
    </source>
</evidence>
<keyword evidence="7 10" id="KW-0030">Aminoacyl-tRNA synthetase</keyword>
<dbReference type="PRINTS" id="PR00984">
    <property type="entry name" value="TRNASYNTHILE"/>
</dbReference>
<dbReference type="SUPFAM" id="SSF50677">
    <property type="entry name" value="ValRS/IleRS/LeuRS editing domain"/>
    <property type="match status" value="1"/>
</dbReference>
<proteinExistence type="inferred from homology"/>
<dbReference type="RefSeq" id="WP_013943943.1">
    <property type="nucleotide sequence ID" value="NC_015713.1"/>
</dbReference>
<dbReference type="GO" id="GO:0008270">
    <property type="term" value="F:zinc ion binding"/>
    <property type="evidence" value="ECO:0007669"/>
    <property type="project" value="UniProtKB-UniRule"/>
</dbReference>
<comment type="subcellular location">
    <subcellularLocation>
        <location evidence="10">Cytoplasm</location>
    </subcellularLocation>
</comment>
<dbReference type="PANTHER" id="PTHR42780:SF1">
    <property type="entry name" value="ISOLEUCINE--TRNA LIGASE, CYTOPLASMIC"/>
    <property type="match status" value="1"/>
</dbReference>
<dbReference type="Pfam" id="PF00133">
    <property type="entry name" value="tRNA-synt_1"/>
    <property type="match status" value="1"/>
</dbReference>
<feature type="domain" description="Aminoacyl-tRNA synthetase class Ia" evidence="11">
    <location>
        <begin position="16"/>
        <end position="625"/>
    </location>
</feature>
<dbReference type="SUPFAM" id="SSF52374">
    <property type="entry name" value="Nucleotidylyl transferase"/>
    <property type="match status" value="1"/>
</dbReference>
<keyword evidence="10" id="KW-0862">Zinc</keyword>
<comment type="catalytic activity">
    <reaction evidence="9 10">
        <text>tRNA(Ile) + L-isoleucine + ATP = L-isoleucyl-tRNA(Ile) + AMP + diphosphate</text>
        <dbReference type="Rhea" id="RHEA:11060"/>
        <dbReference type="Rhea" id="RHEA-COMP:9666"/>
        <dbReference type="Rhea" id="RHEA-COMP:9695"/>
        <dbReference type="ChEBI" id="CHEBI:30616"/>
        <dbReference type="ChEBI" id="CHEBI:33019"/>
        <dbReference type="ChEBI" id="CHEBI:58045"/>
        <dbReference type="ChEBI" id="CHEBI:78442"/>
        <dbReference type="ChEBI" id="CHEBI:78528"/>
        <dbReference type="ChEBI" id="CHEBI:456215"/>
        <dbReference type="EC" id="6.1.1.5"/>
    </reaction>
</comment>
<dbReference type="CDD" id="cd00818">
    <property type="entry name" value="IleRS_core"/>
    <property type="match status" value="1"/>
</dbReference>
<dbReference type="GO" id="GO:0005737">
    <property type="term" value="C:cytoplasm"/>
    <property type="evidence" value="ECO:0007669"/>
    <property type="project" value="UniProtKB-SubCell"/>
</dbReference>
<dbReference type="STRING" id="331113.SNE_A16000"/>
<dbReference type="FunFam" id="3.40.50.620:FF:000133">
    <property type="entry name" value="Isoleucyl-tRNA synthetase, cytoplasmic"/>
    <property type="match status" value="1"/>
</dbReference>
<dbReference type="PROSITE" id="PS00178">
    <property type="entry name" value="AA_TRNA_LIGASE_I"/>
    <property type="match status" value="1"/>
</dbReference>
<keyword evidence="3 10" id="KW-0436">Ligase</keyword>
<evidence type="ECO:0000256" key="5">
    <source>
        <dbReference type="ARBA" id="ARBA00022840"/>
    </source>
</evidence>
<keyword evidence="10" id="KW-0479">Metal-binding</keyword>
<dbReference type="InterPro" id="IPR009080">
    <property type="entry name" value="tRNAsynth_Ia_anticodon-bd"/>
</dbReference>
<feature type="short sequence motif" description="'HIGH' region" evidence="10">
    <location>
        <begin position="46"/>
        <end position="56"/>
    </location>
</feature>
<sequence length="1038" mass="120373">MFENRKESFPEREERILEGWLKNKVFQASLKQREKRPLFAFYDGPPFATGLPHYGHMLAGTIKDVVLRYKTMKGYYVPRRFGWDCHGLPVENEIETTYELSKGTSIEQFGIAKFNEECRSIVLRYTKEWERTVNRMGRWIEFKNPYRTMDPTFMETIWWVFGQLWDKDLVYEGFKVMPFSAQLGTPLSNFEANLNYRDVDDPSLIVKFPLVDEPNTFLLVWTTTPWTLPSNLAVTVNDTITYVKVKDKATGDHYVVSKGRLQAYFKDEATYEVVETFKGGKLKGKRYHPLFDYFVNQASPNAFTVIEDAFVEEEDGTGIVHTAPAFGEADFFVCKKEGIELVCPVDQHGKFTNEVPEYEGQFVKDADKDIIRRLKEKKLIFHHGQIRHRYPFCWRSDTPLIYKAVHTWFVSVETIKDRLVEMNKQIHWVPGHIKDGRFGKWLENARDWAISRNRYWGTPIPVWRSNDGDCVVITSIKELEKRTGKKIDDLHRHHIDQLTFEEHGKVYMRIPEVFDCWFESGSMPYAQNHFPFENEKETMDAFPADFIAEGLDQTRCWFYTLNILSTALFDKPAFKNVIVNGIVLAEDGAKMSKRLRNYPDPEIVFNKYGADAVRLYLLHSPAVQADDLRFSEKGVELVLRQFLIPLWNSYIFLATYADIYKWKPSEQTFNVPKADIDRWILSLLQKLVRDVEEGMDDYALSRAVDPFVDFIDQLTNWYIRRCRNRFWADEDTPDRREAFETLHTVLKELSKIAASYVPFISDAIFQNLRTKQDPESVHLADFPTYNSSLRDEKLEKEMGLVQAAVSMGHALRKEHKLKVRQPLGKAHLVSADEETLRLLQGQQQLVMEELNVKGIQFHSKETEFVSLSIKPNFRTLGKRLGPLMKLMTGVVDSFDDAQVKTLLGGGEVAVYLEGESITLTSDDVLIERQVKEGMVAATKEDVTIALDTSLTPELLEEGLMREIVNKLNTQRRSEGLEVTDRIRIRIDSTPKVKSCFEKFSEIISHEVLASQVLFEKTEGTEWDLNGEKAIIHIEKVKK</sequence>
<dbReference type="InterPro" id="IPR023586">
    <property type="entry name" value="Ile-tRNA-ligase_type2"/>
</dbReference>
<dbReference type="InterPro" id="IPR033709">
    <property type="entry name" value="Anticodon_Ile_ABEc"/>
</dbReference>
<keyword evidence="6 10" id="KW-0648">Protein biosynthesis</keyword>
<gene>
    <name evidence="10 13" type="primary">ileS</name>
    <name evidence="13" type="ordered locus">SNE_A16000</name>
</gene>
<evidence type="ECO:0000256" key="10">
    <source>
        <dbReference type="HAMAP-Rule" id="MF_02003"/>
    </source>
</evidence>
<dbReference type="Gene3D" id="3.40.50.620">
    <property type="entry name" value="HUPs"/>
    <property type="match status" value="2"/>
</dbReference>